<dbReference type="Proteomes" id="UP001172457">
    <property type="component" value="Chromosome 6"/>
</dbReference>
<evidence type="ECO:0000259" key="2">
    <source>
        <dbReference type="Pfam" id="PF07727"/>
    </source>
</evidence>
<sequence length="361" mass="39950">MAEALGFSMAREVWRALEDAYSHDSTTPVTSPQPLHSHFSPKSQTKPSSPCSLCDPTHDSHPPPLPPVFPTPNDTLPEPSAHTQPIGSDASTQAPAPNVTSSVHPMTTLSKAGIFKPRHRANLAHIKTHPLHAALFVMGSKWVFRTKYRFDGTIDRLKARLVAQGFTQIPGLDYSHTFSPVVKASTVRIILSLAVLHKWPLHQLDVNNAFLNGHLSETIFMEQPPGFINSRFPGHVCQLKGVVWLKAGSMGLVSSLEYLSSAIGFVCSRADPSLFVYQHGSCTLYLLVYVDDLILTGNDPQTIQRFVVALHKEFAIKDLGRLSYFLGLEVTYHDDVLFFSQAKYANDVLTRARLLDSFINI</sequence>
<evidence type="ECO:0000313" key="4">
    <source>
        <dbReference type="Proteomes" id="UP001172457"/>
    </source>
</evidence>
<evidence type="ECO:0000313" key="3">
    <source>
        <dbReference type="EMBL" id="KAJ9544231.1"/>
    </source>
</evidence>
<feature type="region of interest" description="Disordered" evidence="1">
    <location>
        <begin position="23"/>
        <end position="104"/>
    </location>
</feature>
<organism evidence="3 4">
    <name type="scientific">Centaurea solstitialis</name>
    <name type="common">yellow star-thistle</name>
    <dbReference type="NCBI Taxonomy" id="347529"/>
    <lineage>
        <taxon>Eukaryota</taxon>
        <taxon>Viridiplantae</taxon>
        <taxon>Streptophyta</taxon>
        <taxon>Embryophyta</taxon>
        <taxon>Tracheophyta</taxon>
        <taxon>Spermatophyta</taxon>
        <taxon>Magnoliopsida</taxon>
        <taxon>eudicotyledons</taxon>
        <taxon>Gunneridae</taxon>
        <taxon>Pentapetalae</taxon>
        <taxon>asterids</taxon>
        <taxon>campanulids</taxon>
        <taxon>Asterales</taxon>
        <taxon>Asteraceae</taxon>
        <taxon>Carduoideae</taxon>
        <taxon>Cardueae</taxon>
        <taxon>Centaureinae</taxon>
        <taxon>Centaurea</taxon>
    </lineage>
</organism>
<evidence type="ECO:0000256" key="1">
    <source>
        <dbReference type="SAM" id="MobiDB-lite"/>
    </source>
</evidence>
<dbReference type="InterPro" id="IPR043502">
    <property type="entry name" value="DNA/RNA_pol_sf"/>
</dbReference>
<dbReference type="InterPro" id="IPR013103">
    <property type="entry name" value="RVT_2"/>
</dbReference>
<name>A0AA38SYJ6_9ASTR</name>
<dbReference type="AlphaFoldDB" id="A0AA38SYJ6"/>
<dbReference type="Pfam" id="PF07727">
    <property type="entry name" value="RVT_2"/>
    <property type="match status" value="1"/>
</dbReference>
<accession>A0AA38SYJ6</accession>
<keyword evidence="4" id="KW-1185">Reference proteome</keyword>
<gene>
    <name evidence="3" type="ORF">OSB04_023938</name>
</gene>
<reference evidence="3" key="1">
    <citation type="submission" date="2023-03" db="EMBL/GenBank/DDBJ databases">
        <title>Chromosome-scale reference genome and RAD-based genetic map of yellow starthistle (Centaurea solstitialis) reveal putative structural variation and QTLs associated with invader traits.</title>
        <authorList>
            <person name="Reatini B."/>
            <person name="Cang F.A."/>
            <person name="Jiang Q."/>
            <person name="Mckibben M.T.W."/>
            <person name="Barker M.S."/>
            <person name="Rieseberg L.H."/>
            <person name="Dlugosch K.M."/>
        </authorList>
    </citation>
    <scope>NUCLEOTIDE SEQUENCE</scope>
    <source>
        <strain evidence="3">CAN-66</strain>
        <tissue evidence="3">Leaf</tissue>
    </source>
</reference>
<feature type="compositionally biased region" description="Polar residues" evidence="1">
    <location>
        <begin position="81"/>
        <end position="104"/>
    </location>
</feature>
<dbReference type="EMBL" id="JARYMX010000006">
    <property type="protein sequence ID" value="KAJ9544231.1"/>
    <property type="molecule type" value="Genomic_DNA"/>
</dbReference>
<comment type="caution">
    <text evidence="3">The sequence shown here is derived from an EMBL/GenBank/DDBJ whole genome shotgun (WGS) entry which is preliminary data.</text>
</comment>
<protein>
    <recommendedName>
        <fullName evidence="2">Reverse transcriptase Ty1/copia-type domain-containing protein</fullName>
    </recommendedName>
</protein>
<feature type="domain" description="Reverse transcriptase Ty1/copia-type" evidence="2">
    <location>
        <begin position="138"/>
        <end position="357"/>
    </location>
</feature>
<proteinExistence type="predicted"/>
<feature type="compositionally biased region" description="Polar residues" evidence="1">
    <location>
        <begin position="23"/>
        <end position="51"/>
    </location>
</feature>
<dbReference type="SUPFAM" id="SSF56672">
    <property type="entry name" value="DNA/RNA polymerases"/>
    <property type="match status" value="1"/>
</dbReference>